<sequence>MDRFIVSIQVSHSQGRSPLYSLMRSGSSPSMNFPAVAPRGIRNLNIS</sequence>
<organism evidence="1">
    <name type="scientific">Lepeophtheirus salmonis</name>
    <name type="common">Salmon louse</name>
    <name type="synonym">Caligus salmonis</name>
    <dbReference type="NCBI Taxonomy" id="72036"/>
    <lineage>
        <taxon>Eukaryota</taxon>
        <taxon>Metazoa</taxon>
        <taxon>Ecdysozoa</taxon>
        <taxon>Arthropoda</taxon>
        <taxon>Crustacea</taxon>
        <taxon>Multicrustacea</taxon>
        <taxon>Hexanauplia</taxon>
        <taxon>Copepoda</taxon>
        <taxon>Siphonostomatoida</taxon>
        <taxon>Caligidae</taxon>
        <taxon>Lepeophtheirus</taxon>
    </lineage>
</organism>
<accession>A0A0K2UQI3</accession>
<evidence type="ECO:0000313" key="1">
    <source>
        <dbReference type="EMBL" id="CDW40132.1"/>
    </source>
</evidence>
<dbReference type="AlphaFoldDB" id="A0A0K2UQI3"/>
<name>A0A0K2UQI3_LEPSM</name>
<protein>
    <submittedName>
        <fullName evidence="1">Uncharacterized protein</fullName>
    </submittedName>
</protein>
<reference evidence="1" key="1">
    <citation type="submission" date="2014-05" db="EMBL/GenBank/DDBJ databases">
        <authorList>
            <person name="Chronopoulou M."/>
        </authorList>
    </citation>
    <scope>NUCLEOTIDE SEQUENCE</scope>
    <source>
        <tissue evidence="1">Whole organism</tissue>
    </source>
</reference>
<dbReference type="EMBL" id="HACA01022771">
    <property type="protein sequence ID" value="CDW40132.1"/>
    <property type="molecule type" value="Transcribed_RNA"/>
</dbReference>
<proteinExistence type="predicted"/>